<feature type="domain" description="C2H2-type" evidence="28">
    <location>
        <begin position="400"/>
        <end position="423"/>
    </location>
</feature>
<dbReference type="AlphaFoldDB" id="L9L9Y1"/>
<keyword evidence="17" id="KW-0832">Ubl conjugation</keyword>
<dbReference type="FunFam" id="3.30.160.60:FF:000942">
    <property type="entry name" value="Snail zinc finger protein"/>
    <property type="match status" value="1"/>
</dbReference>
<evidence type="ECO:0000256" key="13">
    <source>
        <dbReference type="ARBA" id="ARBA00022771"/>
    </source>
</evidence>
<dbReference type="FunFam" id="3.30.160.60:FF:000207">
    <property type="entry name" value="zinc finger protein SNAI2"/>
    <property type="match status" value="1"/>
</dbReference>
<evidence type="ECO:0000256" key="22">
    <source>
        <dbReference type="ARBA" id="ARBA00031134"/>
    </source>
</evidence>
<dbReference type="InterPro" id="IPR042716">
    <property type="entry name" value="RNF114_RING-HC"/>
</dbReference>
<gene>
    <name evidence="30" type="ORF">TREES_T100008540</name>
</gene>
<keyword evidence="12" id="KW-0677">Repeat</keyword>
<dbReference type="GO" id="GO:0008270">
    <property type="term" value="F:zinc ion binding"/>
    <property type="evidence" value="ECO:0007669"/>
    <property type="project" value="UniProtKB-KW"/>
</dbReference>
<dbReference type="EMBL" id="KB320454">
    <property type="protein sequence ID" value="ELW71708.1"/>
    <property type="molecule type" value="Genomic_DNA"/>
</dbReference>
<dbReference type="UniPathway" id="UPA00143"/>
<dbReference type="GO" id="GO:0000209">
    <property type="term" value="P:protein polyubiquitination"/>
    <property type="evidence" value="ECO:0007669"/>
    <property type="project" value="TreeGrafter"/>
</dbReference>
<dbReference type="GO" id="GO:0000122">
    <property type="term" value="P:negative regulation of transcription by RNA polymerase II"/>
    <property type="evidence" value="ECO:0007669"/>
    <property type="project" value="UniProtKB-ARBA"/>
</dbReference>
<dbReference type="SMART" id="SM00355">
    <property type="entry name" value="ZnF_C2H2"/>
    <property type="match status" value="6"/>
</dbReference>
<keyword evidence="10" id="KW-0808">Transferase</keyword>
<keyword evidence="11" id="KW-0479">Metal-binding</keyword>
<organism evidence="30 31">
    <name type="scientific">Tupaia chinensis</name>
    <name type="common">Chinese tree shrew</name>
    <name type="synonym">Tupaia belangeri chinensis</name>
    <dbReference type="NCBI Taxonomy" id="246437"/>
    <lineage>
        <taxon>Eukaryota</taxon>
        <taxon>Metazoa</taxon>
        <taxon>Chordata</taxon>
        <taxon>Craniata</taxon>
        <taxon>Vertebrata</taxon>
        <taxon>Euteleostomi</taxon>
        <taxon>Mammalia</taxon>
        <taxon>Eutheria</taxon>
        <taxon>Euarchontoglires</taxon>
        <taxon>Scandentia</taxon>
        <taxon>Tupaiidae</taxon>
        <taxon>Tupaia</taxon>
    </lineage>
</organism>
<dbReference type="GO" id="GO:0061630">
    <property type="term" value="F:ubiquitin protein ligase activity"/>
    <property type="evidence" value="ECO:0007669"/>
    <property type="project" value="UniProtKB-EC"/>
</dbReference>
<dbReference type="eggNOG" id="KOG2462">
    <property type="taxonomic scope" value="Eukaryota"/>
</dbReference>
<evidence type="ECO:0000313" key="30">
    <source>
        <dbReference type="EMBL" id="ELW71708.1"/>
    </source>
</evidence>
<evidence type="ECO:0000313" key="31">
    <source>
        <dbReference type="Proteomes" id="UP000011518"/>
    </source>
</evidence>
<evidence type="ECO:0000256" key="17">
    <source>
        <dbReference type="ARBA" id="ARBA00022843"/>
    </source>
</evidence>
<feature type="domain" description="C2HC RNF-type" evidence="29">
    <location>
        <begin position="91"/>
        <end position="110"/>
    </location>
</feature>
<dbReference type="GO" id="GO:0006511">
    <property type="term" value="P:ubiquitin-dependent protein catabolic process"/>
    <property type="evidence" value="ECO:0007669"/>
    <property type="project" value="TreeGrafter"/>
</dbReference>
<keyword evidence="8" id="KW-0217">Developmental protein</keyword>
<evidence type="ECO:0000256" key="7">
    <source>
        <dbReference type="ARBA" id="ARBA00014143"/>
    </source>
</evidence>
<keyword evidence="19" id="KW-0238">DNA-binding</keyword>
<keyword evidence="20" id="KW-0539">Nucleus</keyword>
<dbReference type="SMART" id="SM00184">
    <property type="entry name" value="RING"/>
    <property type="match status" value="1"/>
</dbReference>
<feature type="domain" description="C2H2-type" evidence="28">
    <location>
        <begin position="482"/>
        <end position="510"/>
    </location>
</feature>
<dbReference type="CDD" id="cd16540">
    <property type="entry name" value="RING-HC_RNF114"/>
    <property type="match status" value="1"/>
</dbReference>
<protein>
    <recommendedName>
        <fullName evidence="7">E3 ubiquitin-protein ligase RNF114</fullName>
        <ecNumber evidence="6">2.3.2.27</ecNumber>
    </recommendedName>
    <alternativeName>
        <fullName evidence="22">RING finger protein 114</fullName>
    </alternativeName>
    <alternativeName>
        <fullName evidence="21">RING-type E3 ubiquitin transferase RNF114</fullName>
    </alternativeName>
    <alternativeName>
        <fullName evidence="23">Zinc finger protein 313</fullName>
    </alternativeName>
</protein>
<dbReference type="InterPro" id="IPR018957">
    <property type="entry name" value="Znf_C3HC4_RING-type"/>
</dbReference>
<dbReference type="Pfam" id="PF00097">
    <property type="entry name" value="zf-C3HC4"/>
    <property type="match status" value="1"/>
</dbReference>
<dbReference type="EC" id="2.3.2.27" evidence="6"/>
<dbReference type="SUPFAM" id="SSF57850">
    <property type="entry name" value="RING/U-box"/>
    <property type="match status" value="1"/>
</dbReference>
<keyword evidence="16" id="KW-0862">Zinc</keyword>
<evidence type="ECO:0000256" key="24">
    <source>
        <dbReference type="ARBA" id="ARBA00037948"/>
    </source>
</evidence>
<reference evidence="31" key="2">
    <citation type="journal article" date="2013" name="Nat. Commun.">
        <title>Genome of the Chinese tree shrew.</title>
        <authorList>
            <person name="Fan Y."/>
            <person name="Huang Z.Y."/>
            <person name="Cao C.C."/>
            <person name="Chen C.S."/>
            <person name="Chen Y.X."/>
            <person name="Fan D.D."/>
            <person name="He J."/>
            <person name="Hou H.L."/>
            <person name="Hu L."/>
            <person name="Hu X.T."/>
            <person name="Jiang X.T."/>
            <person name="Lai R."/>
            <person name="Lang Y.S."/>
            <person name="Liang B."/>
            <person name="Liao S.G."/>
            <person name="Mu D."/>
            <person name="Ma Y.Y."/>
            <person name="Niu Y.Y."/>
            <person name="Sun X.Q."/>
            <person name="Xia J.Q."/>
            <person name="Xiao J."/>
            <person name="Xiong Z.Q."/>
            <person name="Xu L."/>
            <person name="Yang L."/>
            <person name="Zhang Y."/>
            <person name="Zhao W."/>
            <person name="Zhao X.D."/>
            <person name="Zheng Y.T."/>
            <person name="Zhou J.M."/>
            <person name="Zhu Y.B."/>
            <person name="Zhang G.J."/>
            <person name="Wang J."/>
            <person name="Yao Y.G."/>
        </authorList>
    </citation>
    <scope>NUCLEOTIDE SEQUENCE [LARGE SCALE GENOMIC DNA]</scope>
</reference>
<dbReference type="FunFam" id="3.30.160.60:FF:000085">
    <property type="entry name" value="Snail zinc finger protein"/>
    <property type="match status" value="1"/>
</dbReference>
<feature type="domain" description="RING-type" evidence="27">
    <location>
        <begin position="29"/>
        <end position="68"/>
    </location>
</feature>
<dbReference type="InterPro" id="IPR034734">
    <property type="entry name" value="ZF_C2HC_RNF"/>
</dbReference>
<comment type="subcellular location">
    <subcellularLocation>
        <location evidence="3">Cytoplasm</location>
    </subcellularLocation>
    <subcellularLocation>
        <location evidence="2">Nucleus</location>
    </subcellularLocation>
</comment>
<evidence type="ECO:0000256" key="4">
    <source>
        <dbReference type="ARBA" id="ARBA00004906"/>
    </source>
</evidence>
<evidence type="ECO:0000256" key="1">
    <source>
        <dbReference type="ARBA" id="ARBA00000900"/>
    </source>
</evidence>
<dbReference type="GO" id="GO:0007283">
    <property type="term" value="P:spermatogenesis"/>
    <property type="evidence" value="ECO:0007669"/>
    <property type="project" value="UniProtKB-KW"/>
</dbReference>
<keyword evidence="13 25" id="KW-0863">Zinc-finger</keyword>
<evidence type="ECO:0000256" key="20">
    <source>
        <dbReference type="ARBA" id="ARBA00023242"/>
    </source>
</evidence>
<evidence type="ECO:0000256" key="6">
    <source>
        <dbReference type="ARBA" id="ARBA00012483"/>
    </source>
</evidence>
<dbReference type="FunCoup" id="L9L9Y1">
    <property type="interactions" value="995"/>
</dbReference>
<comment type="similarity">
    <text evidence="24">Belongs to the snail C2H2-type zinc-finger protein family.</text>
</comment>
<evidence type="ECO:0000256" key="12">
    <source>
        <dbReference type="ARBA" id="ARBA00022737"/>
    </source>
</evidence>
<evidence type="ECO:0000256" key="5">
    <source>
        <dbReference type="ARBA" id="ARBA00011624"/>
    </source>
</evidence>
<proteinExistence type="inferred from homology"/>
<dbReference type="GO" id="GO:0030154">
    <property type="term" value="P:cell differentiation"/>
    <property type="evidence" value="ECO:0007669"/>
    <property type="project" value="UniProtKB-KW"/>
</dbReference>
<evidence type="ECO:0000256" key="26">
    <source>
        <dbReference type="SAM" id="MobiDB-lite"/>
    </source>
</evidence>
<dbReference type="InterPro" id="IPR013087">
    <property type="entry name" value="Znf_C2H2_type"/>
</dbReference>
<evidence type="ECO:0000259" key="29">
    <source>
        <dbReference type="PROSITE" id="PS51803"/>
    </source>
</evidence>
<comment type="pathway">
    <text evidence="4">Protein modification; protein ubiquitination.</text>
</comment>
<dbReference type="GO" id="GO:0005737">
    <property type="term" value="C:cytoplasm"/>
    <property type="evidence" value="ECO:0007669"/>
    <property type="project" value="UniProtKB-SubCell"/>
</dbReference>
<accession>L9L9Y1</accession>
<dbReference type="InParanoid" id="L9L9Y1"/>
<dbReference type="PROSITE" id="PS51803">
    <property type="entry name" value="ZF_C2HC_RNF"/>
    <property type="match status" value="1"/>
</dbReference>
<evidence type="ECO:0000256" key="25">
    <source>
        <dbReference type="PROSITE-ProRule" id="PRU00042"/>
    </source>
</evidence>
<evidence type="ECO:0000256" key="3">
    <source>
        <dbReference type="ARBA" id="ARBA00004496"/>
    </source>
</evidence>
<dbReference type="PROSITE" id="PS00028">
    <property type="entry name" value="ZINC_FINGER_C2H2_1"/>
    <property type="match status" value="2"/>
</dbReference>
<evidence type="ECO:0000256" key="8">
    <source>
        <dbReference type="ARBA" id="ARBA00022473"/>
    </source>
</evidence>
<dbReference type="Pfam" id="PF05605">
    <property type="entry name" value="zf-Di19"/>
    <property type="match status" value="1"/>
</dbReference>
<dbReference type="SUPFAM" id="SSF57667">
    <property type="entry name" value="beta-beta-alpha zinc fingers"/>
    <property type="match status" value="2"/>
</dbReference>
<evidence type="ECO:0000256" key="23">
    <source>
        <dbReference type="ARBA" id="ARBA00033455"/>
    </source>
</evidence>
<dbReference type="InterPro" id="IPR001841">
    <property type="entry name" value="Znf_RING"/>
</dbReference>
<keyword evidence="15" id="KW-0833">Ubl conjugation pathway</keyword>
<dbReference type="InterPro" id="IPR036236">
    <property type="entry name" value="Znf_C2H2_sf"/>
</dbReference>
<name>L9L9Y1_TUPCH</name>
<dbReference type="InterPro" id="IPR051438">
    <property type="entry name" value="RNF_E3_ubiq-protein_ligase"/>
</dbReference>
<dbReference type="Pfam" id="PF18574">
    <property type="entry name" value="zf_C2HC_14"/>
    <property type="match status" value="1"/>
</dbReference>
<keyword evidence="18" id="KW-0744">Spermatogenesis</keyword>
<dbReference type="PROSITE" id="PS50089">
    <property type="entry name" value="ZF_RING_2"/>
    <property type="match status" value="1"/>
</dbReference>
<evidence type="ECO:0000259" key="27">
    <source>
        <dbReference type="PROSITE" id="PS50089"/>
    </source>
</evidence>
<dbReference type="InterPro" id="IPR008598">
    <property type="entry name" value="Di19_Zn-bd"/>
</dbReference>
<dbReference type="Pfam" id="PF00096">
    <property type="entry name" value="zf-C2H2"/>
    <property type="match status" value="2"/>
</dbReference>
<dbReference type="PANTHER" id="PTHR46016">
    <property type="entry name" value="ZINC FINGER, RING/FYVE/PHD-TYPE"/>
    <property type="match status" value="1"/>
</dbReference>
<evidence type="ECO:0000256" key="18">
    <source>
        <dbReference type="ARBA" id="ARBA00022871"/>
    </source>
</evidence>
<keyword evidence="9" id="KW-0963">Cytoplasm</keyword>
<comment type="subunit">
    <text evidence="5">Interacts with XAF1, the interaction increases XAF1 stability and proapoptotic effects, and may regulate IFN signaling.</text>
</comment>
<comment type="catalytic activity">
    <reaction evidence="1">
        <text>S-ubiquitinyl-[E2 ubiquitin-conjugating enzyme]-L-cysteine + [acceptor protein]-L-lysine = [E2 ubiquitin-conjugating enzyme]-L-cysteine + N(6)-ubiquitinyl-[acceptor protein]-L-lysine.</text>
        <dbReference type="EC" id="2.3.2.27"/>
    </reaction>
</comment>
<dbReference type="Gene3D" id="3.30.160.60">
    <property type="entry name" value="Classic Zinc Finger"/>
    <property type="match status" value="4"/>
</dbReference>
<dbReference type="GO" id="GO:0003677">
    <property type="term" value="F:DNA binding"/>
    <property type="evidence" value="ECO:0007669"/>
    <property type="project" value="UniProtKB-KW"/>
</dbReference>
<evidence type="ECO:0000256" key="21">
    <source>
        <dbReference type="ARBA" id="ARBA00030438"/>
    </source>
</evidence>
<sequence length="510" mass="56133">MAAQHPGRDGGAQLAGAATEADPLGRFTCPVCLEVYEKPGQVPCGHGFCSACLQECLKPKKPVCGVCRSALAPGVRAAELERQIESTETSCHGCRKNFFLSKIRAHVATCSKYQNYIMEGVKATTKDASLQARNVPNRYTFPCPYCPEKNFDQEGLVEHCKLAHSMDTKSVVCPICASMPWGDPNYRSANFIEHIQRRHQFSYDTFVDYEVDEEDMMNQVLQRSIIDQWNALRPPRDPATPAGSVTMPRSFLVRKSSGPRRKPNYSELQDSSLEFTFQQPYDQAHLLAAIPPPEVLNPSASLPMLIWDSLLAPQVQPVGWASLQPQEGPKAAELTSLSDEDSGKGSQPPSPPSPASSSFSSTSASSLEAEAYAAFPGLGQLPKQLAQLSMAKDSQSRKAFNCKYCNKEYLSLGALKMHIRSHTLPCVCGTCGKAFSRPWLLQGHVRTHTGEKPFSCSHCSRAFADRSNLRAHLQTHSDVKKYQCKTCARTFSRMSLLHKHEESGCSGGPR</sequence>
<dbReference type="PROSITE" id="PS50157">
    <property type="entry name" value="ZINC_FINGER_C2H2_2"/>
    <property type="match status" value="4"/>
</dbReference>
<dbReference type="Proteomes" id="UP000011518">
    <property type="component" value="Unassembled WGS sequence"/>
</dbReference>
<evidence type="ECO:0000256" key="14">
    <source>
        <dbReference type="ARBA" id="ARBA00022782"/>
    </source>
</evidence>
<dbReference type="PROSITE" id="PS00518">
    <property type="entry name" value="ZF_RING_1"/>
    <property type="match status" value="1"/>
</dbReference>
<evidence type="ECO:0000256" key="11">
    <source>
        <dbReference type="ARBA" id="ARBA00022723"/>
    </source>
</evidence>
<evidence type="ECO:0000256" key="9">
    <source>
        <dbReference type="ARBA" id="ARBA00022490"/>
    </source>
</evidence>
<dbReference type="InterPro" id="IPR017907">
    <property type="entry name" value="Znf_RING_CS"/>
</dbReference>
<feature type="region of interest" description="Disordered" evidence="26">
    <location>
        <begin position="325"/>
        <end position="361"/>
    </location>
</feature>
<dbReference type="InterPro" id="IPR013083">
    <property type="entry name" value="Znf_RING/FYVE/PHD"/>
</dbReference>
<keyword evidence="31" id="KW-1185">Reference proteome</keyword>
<dbReference type="PANTHER" id="PTHR46016:SF3">
    <property type="entry name" value="E3 UBIQUITIN-PROTEIN LIGASE RNF114"/>
    <property type="match status" value="1"/>
</dbReference>
<evidence type="ECO:0000256" key="19">
    <source>
        <dbReference type="ARBA" id="ARBA00023125"/>
    </source>
</evidence>
<reference evidence="31" key="1">
    <citation type="submission" date="2012-07" db="EMBL/GenBank/DDBJ databases">
        <title>Genome of the Chinese tree shrew, a rising model animal genetically related to primates.</title>
        <authorList>
            <person name="Zhang G."/>
            <person name="Fan Y."/>
            <person name="Yao Y."/>
            <person name="Huang Z."/>
        </authorList>
    </citation>
    <scope>NUCLEOTIDE SEQUENCE [LARGE SCALE GENOMIC DNA]</scope>
</reference>
<feature type="domain" description="C2H2-type" evidence="28">
    <location>
        <begin position="426"/>
        <end position="453"/>
    </location>
</feature>
<evidence type="ECO:0000259" key="28">
    <source>
        <dbReference type="PROSITE" id="PS50157"/>
    </source>
</evidence>
<evidence type="ECO:0000256" key="10">
    <source>
        <dbReference type="ARBA" id="ARBA00022679"/>
    </source>
</evidence>
<evidence type="ECO:0000256" key="15">
    <source>
        <dbReference type="ARBA" id="ARBA00022786"/>
    </source>
</evidence>
<feature type="domain" description="C2H2-type" evidence="28">
    <location>
        <begin position="454"/>
        <end position="481"/>
    </location>
</feature>
<dbReference type="GO" id="GO:0005634">
    <property type="term" value="C:nucleus"/>
    <property type="evidence" value="ECO:0007669"/>
    <property type="project" value="UniProtKB-SubCell"/>
</dbReference>
<keyword evidence="14" id="KW-0221">Differentiation</keyword>
<evidence type="ECO:0000256" key="2">
    <source>
        <dbReference type="ARBA" id="ARBA00004123"/>
    </source>
</evidence>
<evidence type="ECO:0000256" key="16">
    <source>
        <dbReference type="ARBA" id="ARBA00022833"/>
    </source>
</evidence>
<dbReference type="Gene3D" id="3.30.40.10">
    <property type="entry name" value="Zinc/RING finger domain, C3HC4 (zinc finger)"/>
    <property type="match status" value="1"/>
</dbReference>